<proteinExistence type="inferred from homology"/>
<dbReference type="InterPro" id="IPR012020">
    <property type="entry name" value="ABHD4"/>
</dbReference>
<dbReference type="OrthoDB" id="457503at2"/>
<dbReference type="EMBL" id="CP018092">
    <property type="protein sequence ID" value="ATS18044.1"/>
    <property type="molecule type" value="Genomic_DNA"/>
</dbReference>
<evidence type="ECO:0000256" key="2">
    <source>
        <dbReference type="PIRSR" id="PIRSR005211-1"/>
    </source>
</evidence>
<dbReference type="AlphaFoldDB" id="A0A2D2Q0L8"/>
<sequence length="340" mass="37892">MQSNAYWPPLGLRSPIAHTIFTAYGQRYGCPYRWHPQQEHLFAGAQGVPLYGQGCRVPHARGTLIATYGITGDLTNQWYLHTLAHWGQQRQFDVVLFDWRAHGRSGHLSPTLTSDGLYEGKDLCLIAQQCNELGYTAPYWLVGYSLGGQLALWGAWFAQGTNNDLIAGAAVICPNLDSNRSLAHLGQTFWGRQFERAISRELQRLAQQLHAAHPTSIDLAAIAGINTIAGFDRTLVIERLGFPSVEAYYHASSPLHFLPQLRLPTWILYAADDPLFDPALMPELVAIADRNPALEVVLCEYGGHVGFVSAPTCQRLWGDPDYCWGIHRLLDWLAAKTMQV</sequence>
<feature type="active site" description="Charge relay system" evidence="2">
    <location>
        <position position="304"/>
    </location>
</feature>
<dbReference type="PIRSF" id="PIRSF005211">
    <property type="entry name" value="Ab_hydro_YheT"/>
    <property type="match status" value="1"/>
</dbReference>
<dbReference type="GO" id="GO:0034338">
    <property type="term" value="F:short-chain carboxylesterase activity"/>
    <property type="evidence" value="ECO:0007669"/>
    <property type="project" value="TreeGrafter"/>
</dbReference>
<reference evidence="5" key="2">
    <citation type="journal article" date="2022" name="Front. Microbiol.">
        <title>Comparative Genomic Analysis Revealed Distinct Molecular Components and Organization of CO2-Concentrating Mechanism in Thermophilic Cyanobacteria.</title>
        <authorList>
            <person name="Tang J."/>
            <person name="Zhou H."/>
            <person name="Yao D."/>
            <person name="Riaz S."/>
            <person name="You D."/>
            <person name="Klepacz-Smolka A."/>
            <person name="Daroch M."/>
        </authorList>
    </citation>
    <scope>NUCLEOTIDE SEQUENCE [LARGE SCALE GENOMIC DNA]</scope>
    <source>
        <strain evidence="5">PCC 6715</strain>
    </source>
</reference>
<evidence type="ECO:0000256" key="1">
    <source>
        <dbReference type="ARBA" id="ARBA00010884"/>
    </source>
</evidence>
<dbReference type="GO" id="GO:0047372">
    <property type="term" value="F:monoacylglycerol lipase activity"/>
    <property type="evidence" value="ECO:0007669"/>
    <property type="project" value="TreeGrafter"/>
</dbReference>
<dbReference type="Proteomes" id="UP000231057">
    <property type="component" value="Chromosome"/>
</dbReference>
<evidence type="ECO:0000259" key="3">
    <source>
        <dbReference type="Pfam" id="PF00561"/>
    </source>
</evidence>
<keyword evidence="5" id="KW-1185">Reference proteome</keyword>
<dbReference type="Pfam" id="PF00561">
    <property type="entry name" value="Abhydrolase_1"/>
    <property type="match status" value="1"/>
</dbReference>
<feature type="active site" description="Charge relay system" evidence="2">
    <location>
        <position position="145"/>
    </location>
</feature>
<dbReference type="InterPro" id="IPR000073">
    <property type="entry name" value="AB_hydrolase_1"/>
</dbReference>
<dbReference type="Gene3D" id="3.40.50.1820">
    <property type="entry name" value="alpha/beta hydrolase"/>
    <property type="match status" value="1"/>
</dbReference>
<dbReference type="PANTHER" id="PTHR10794:SF94">
    <property type="entry name" value="ESTERASE YHET-RELATED"/>
    <property type="match status" value="1"/>
</dbReference>
<feature type="active site" description="Charge relay system" evidence="2">
    <location>
        <position position="273"/>
    </location>
</feature>
<dbReference type="RefSeq" id="WP_099798398.1">
    <property type="nucleotide sequence ID" value="NZ_CP018092.1"/>
</dbReference>
<gene>
    <name evidence="4" type="ORF">BRW62_03975</name>
</gene>
<dbReference type="SUPFAM" id="SSF53474">
    <property type="entry name" value="alpha/beta-Hydrolases"/>
    <property type="match status" value="1"/>
</dbReference>
<name>A0A2D2Q0L8_PARLV</name>
<evidence type="ECO:0000313" key="4">
    <source>
        <dbReference type="EMBL" id="ATS18044.1"/>
    </source>
</evidence>
<accession>A0A2D2Q0L8</accession>
<evidence type="ECO:0000313" key="5">
    <source>
        <dbReference type="Proteomes" id="UP000231057"/>
    </source>
</evidence>
<dbReference type="KEGG" id="slw:BRW62_03975"/>
<dbReference type="PANTHER" id="PTHR10794">
    <property type="entry name" value="ABHYDROLASE DOMAIN-CONTAINING PROTEIN"/>
    <property type="match status" value="1"/>
</dbReference>
<reference evidence="4 5" key="1">
    <citation type="submission" date="2016-11" db="EMBL/GenBank/DDBJ databases">
        <title>Complete genome sequence of thermophilic cyanobacteria strain Synechococcus sp. PCC6715.</title>
        <authorList>
            <person name="Tang J."/>
            <person name="Daroch M."/>
            <person name="Liang Y."/>
            <person name="Jiang D."/>
            <person name="Shah M."/>
        </authorList>
    </citation>
    <scope>NUCLEOTIDE SEQUENCE [LARGE SCALE GENOMIC DNA]</scope>
    <source>
        <strain evidence="4 5">PCC 6715</strain>
    </source>
</reference>
<protein>
    <submittedName>
        <fullName evidence="4">Esterase</fullName>
    </submittedName>
</protein>
<feature type="domain" description="AB hydrolase-1" evidence="3">
    <location>
        <begin position="88"/>
        <end position="309"/>
    </location>
</feature>
<comment type="similarity">
    <text evidence="1">Belongs to the AB hydrolase superfamily. AB hydrolase 4 family.</text>
</comment>
<dbReference type="InterPro" id="IPR050960">
    <property type="entry name" value="AB_hydrolase_4_sf"/>
</dbReference>
<dbReference type="InterPro" id="IPR029058">
    <property type="entry name" value="AB_hydrolase_fold"/>
</dbReference>
<organism evidence="4 5">
    <name type="scientific">Parathermosynechococcus lividus PCC 6715</name>
    <dbReference type="NCBI Taxonomy" id="1917166"/>
    <lineage>
        <taxon>Bacteria</taxon>
        <taxon>Bacillati</taxon>
        <taxon>Cyanobacteriota</taxon>
        <taxon>Cyanophyceae</taxon>
        <taxon>Acaryochloridales</taxon>
        <taxon>Thermosynechococcaceae</taxon>
        <taxon>Parathermosynechococcus</taxon>
    </lineage>
</organism>